<feature type="compositionally biased region" description="Low complexity" evidence="3">
    <location>
        <begin position="215"/>
        <end position="235"/>
    </location>
</feature>
<keyword evidence="2" id="KW-0175">Coiled coil</keyword>
<accession>A0A0M0K004</accession>
<feature type="compositionally biased region" description="Basic and acidic residues" evidence="3">
    <location>
        <begin position="1199"/>
        <end position="1216"/>
    </location>
</feature>
<sequence>MVLAFHGTKSRAAVEAIVENNFDRDRIGSATDAGWYGKGFYFSEFADTSMSYGGGRNMLLCRLLPGKVYDTVNTETGMNGMPKRMDGKPIKDGHNSHRVAKNADGCANELVIDNPKQILPCYILHVGMLRSLAYEGAAEVVTDRVAAERRAERRAERLEKEEFELALAISASLAEQEQLEQRDRLAAAARKVGEPSAVSGAPNSTSRLPSPPTPSTLRSGSASTGSSATSRPASAQLPAAKAHDAEDAVAALYKYVESCGGEISATSGVAEFYKWAKHSGDSFKEALRSLGSKKGDVYLRHGLVLERRDVGSDMIKLIGSGGLVPPVADSAVVTATVPAGPLSSSGLRRSQSFGVRSPPTATVIAKGKATANLDGSEGGPQAGTPSSSQSPTNPPPTDPQFNSVRLPLRSGAKICTHWLKNRRCDFGGKCKFDHPDVVNKVPTDGVVLSTLKDKKNCTIGFIALDEGNYESDEQSRAKVYFFHGEPPEDGFKVLGTGVLQSAGLELLKGDKVAELVLKGAKTSPGYQVVAGSLVKCAPRKEETFKEYLVGLLEVLRDAKLRGTALSCLGHARACAAVWTGLAAHEALAPFVVQVIEMLVQDSLSSGSGRRAATCALQNVLLSGVTLPPASPLLGVIQCHEKQALRTRLVKALCSAWPLIPQARRRSFMLLQALVRKHPAEAAELLSLEQMIELLGATLPGGDQISCYRWRELPLKLLQSETTSQPGIDVGAGAVLNRVLRNGGDYETFEAYMETYVGLLREDCFAAMRRGLQAHRCGKLDERDMRVFSGVRVVGMSPPNIFGGAEGTIVELHTHCDVNPKNIMFGSLLALAPRGSFDTSELVWATVAGADELPKRRGEVRIFAELASQLNEESEAQLVSELLRFSGQITMAESPTFYRAYAPAIAVLQRMQPADLPFSDQIIRGKQECEDATATLLDSTIDASVVLTSAEMKLLPMRDFNLVLKRFTDQDSKQLGKITSALDRSQAAAIHSAMTHRLTVIQGPPGTGKSYTIVRLLRLLDSIKGESHGESGPVLVLTYKNRSLEDILGGCMKTWPDEVARCGGAARPGSLLEHRHIKTLLRDDRRKSTDYDAAKSNADAQKKKVQEAAVNLSRARSFSAETICAEEFRDLLRSLLQNSPGSSSDAEREELTKLLDSGDQSTLEARSEGCLNLWMPSAKDCAVVCQAPPSDGTFQPANRGARDGHDRQEQDDRARDRNMYRSFEEASVRFDSAKHKNSREVFELLNPLSDSEKHYLLRKSDVWDLKMPERVKLMHLMLLMRYDARKEAYDKEMIAYNETLAQLRRLDLEKQIGVLSKMKVVGMTISGAAIYRETIAALKPKHVLVEEAGEVLEPLLIAALGPWVTRLTLVGDHQQLPPSVENHELAKNYAFNTSLMERLVKNELKHVTLTTQTRMMPEMAELLLDVYPTYRTSELVDVKARCSPPPGALRSIWWWDVRRPPDGGERIDPEARSYVNDDEATAVIALVRHLVNSGVEPAGVTILAPYSAQIELIEKRVSKEIGEELATGWPTETKEGIAAQNLLETLGKQIPTSTGSSSVHEAQLAQCIQVSETLLQLGNLAKAKKALGLAKRLQGSATAMATVEENWTRVEKLEALKEKDWADAILKAGHEWSEGRQQLLRKTGISSGMHLKELRSLNGVTFSSIDRYQGSENDVVIISLVRSNEDCNVGFLKEPARRVVAQSRARLGMYFVGDGETFAKSKEWLQLTTTLDVRALRGSGIPLCCPAHPSCKKEIQWQDAAKYVECGICKEPCGQLMSCGKHQCKRLCHGRGGGGIDQQHLICTVEMPDVCCAPERHVITRKCYQQAADVACDACAKLAHERKEKEKREAAEREKRAQAELKAQIEELKRQPPGLVKRELAREGADLAEYLRIVDRTEKYIQLDHHCPIHVLRIERLFHPHLEKLYHEAKGKLHNPLRECNEQQLFHGTSTEGVAGITENGFRLPAWSENNMFGQGVYFATDSTKSANELYTKGSNCLLLCDVLLGHTCTIDGLKSDHPLKKCVRSTKHTNPSRPYLDVNLDKVRSAGFDSIFAPRGGSMHTGGVKYDEYIVYNPDQALPRYIIHFGKYGLDVAKTLMPKNMSGEVVSYNLIPKREFDPDDAMQMHFRIAESQFLRTHLSSASKLIKVEYVVNPRLIKAFEEQQAEFEGKRVPHKMVLAFHGTKSRDVVEAIVKNNFDRARIGSATDAGWYGKGFYFSEFADTSMSYGGGTNMLLLCRLLPGKVYDTETGMDGMPKRMDGKPIKDGYNSHRVAKNADGCANELVIDNPKQILPCYILHIGTLDGARPS</sequence>
<dbReference type="Pfam" id="PF13086">
    <property type="entry name" value="AAA_11"/>
    <property type="match status" value="1"/>
</dbReference>
<organism evidence="6 7">
    <name type="scientific">Chrysochromulina tobinii</name>
    <dbReference type="NCBI Taxonomy" id="1460289"/>
    <lineage>
        <taxon>Eukaryota</taxon>
        <taxon>Haptista</taxon>
        <taxon>Haptophyta</taxon>
        <taxon>Prymnesiophyceae</taxon>
        <taxon>Prymnesiales</taxon>
        <taxon>Chrysochromulinaceae</taxon>
        <taxon>Chrysochromulina</taxon>
    </lineage>
</organism>
<evidence type="ECO:0000256" key="2">
    <source>
        <dbReference type="SAM" id="Coils"/>
    </source>
</evidence>
<reference evidence="7" key="1">
    <citation type="journal article" date="2015" name="PLoS Genet.">
        <title>Genome Sequence and Transcriptome Analyses of Chrysochromulina tobin: Metabolic Tools for Enhanced Algal Fitness in the Prominent Order Prymnesiales (Haptophyceae).</title>
        <authorList>
            <person name="Hovde B.T."/>
            <person name="Deodato C.R."/>
            <person name="Hunsperger H.M."/>
            <person name="Ryken S.A."/>
            <person name="Yost W."/>
            <person name="Jha R.K."/>
            <person name="Patterson J."/>
            <person name="Monnat R.J. Jr."/>
            <person name="Barlow S.B."/>
            <person name="Starkenburg S.R."/>
            <person name="Cattolico R.A."/>
        </authorList>
    </citation>
    <scope>NUCLEOTIDE SEQUENCE</scope>
    <source>
        <strain evidence="7">CCMP291</strain>
    </source>
</reference>
<evidence type="ECO:0000313" key="7">
    <source>
        <dbReference type="Proteomes" id="UP000037460"/>
    </source>
</evidence>
<dbReference type="Proteomes" id="UP000037460">
    <property type="component" value="Unassembled WGS sequence"/>
</dbReference>
<gene>
    <name evidence="6" type="ORF">Ctob_007269</name>
</gene>
<dbReference type="PANTHER" id="PTHR10887">
    <property type="entry name" value="DNA2/NAM7 HELICASE FAMILY"/>
    <property type="match status" value="1"/>
</dbReference>
<dbReference type="PROSITE" id="PS50103">
    <property type="entry name" value="ZF_C3H1"/>
    <property type="match status" value="1"/>
</dbReference>
<feature type="region of interest" description="Disordered" evidence="3">
    <location>
        <begin position="185"/>
        <end position="240"/>
    </location>
</feature>
<keyword evidence="1" id="KW-0863">Zinc-finger</keyword>
<dbReference type="PROSITE" id="PS51059">
    <property type="entry name" value="PARP_CATALYTIC"/>
    <property type="match status" value="2"/>
</dbReference>
<dbReference type="GO" id="GO:0008270">
    <property type="term" value="F:zinc ion binding"/>
    <property type="evidence" value="ECO:0007669"/>
    <property type="project" value="UniProtKB-KW"/>
</dbReference>
<dbReference type="SUPFAM" id="SSF56399">
    <property type="entry name" value="ADP-ribosylation"/>
    <property type="match status" value="3"/>
</dbReference>
<dbReference type="EMBL" id="JWZX01001900">
    <property type="protein sequence ID" value="KOO31912.1"/>
    <property type="molecule type" value="Genomic_DNA"/>
</dbReference>
<dbReference type="InterPro" id="IPR041679">
    <property type="entry name" value="DNA2/NAM7-like_C"/>
</dbReference>
<keyword evidence="1" id="KW-0479">Metal-binding</keyword>
<proteinExistence type="predicted"/>
<feature type="domain" description="C3H1-type" evidence="4">
    <location>
        <begin position="409"/>
        <end position="437"/>
    </location>
</feature>
<keyword evidence="7" id="KW-1185">Reference proteome</keyword>
<name>A0A0M0K004_9EUKA</name>
<feature type="compositionally biased region" description="Polar residues" evidence="3">
    <location>
        <begin position="342"/>
        <end position="354"/>
    </location>
</feature>
<dbReference type="Gene3D" id="3.90.228.10">
    <property type="match status" value="3"/>
</dbReference>
<dbReference type="GO" id="GO:0004386">
    <property type="term" value="F:helicase activity"/>
    <property type="evidence" value="ECO:0007669"/>
    <property type="project" value="InterPro"/>
</dbReference>
<dbReference type="OrthoDB" id="2015322at2759"/>
<dbReference type="SUPFAM" id="SSF52540">
    <property type="entry name" value="P-loop containing nucleoside triphosphate hydrolases"/>
    <property type="match status" value="1"/>
</dbReference>
<evidence type="ECO:0000256" key="3">
    <source>
        <dbReference type="SAM" id="MobiDB-lite"/>
    </source>
</evidence>
<evidence type="ECO:0000313" key="6">
    <source>
        <dbReference type="EMBL" id="KOO31912.1"/>
    </source>
</evidence>
<dbReference type="CDD" id="cd18808">
    <property type="entry name" value="SF1_C_Upf1"/>
    <property type="match status" value="1"/>
</dbReference>
<evidence type="ECO:0000259" key="4">
    <source>
        <dbReference type="PROSITE" id="PS50103"/>
    </source>
</evidence>
<feature type="domain" description="PARP catalytic" evidence="5">
    <location>
        <begin position="2102"/>
        <end position="2307"/>
    </location>
</feature>
<dbReference type="InterPro" id="IPR012317">
    <property type="entry name" value="Poly(ADP-ribose)pol_cat_dom"/>
</dbReference>
<dbReference type="GO" id="GO:0031048">
    <property type="term" value="P:regulatory ncRNA-mediated heterochromatin formation"/>
    <property type="evidence" value="ECO:0007669"/>
    <property type="project" value="TreeGrafter"/>
</dbReference>
<dbReference type="Pfam" id="PF00642">
    <property type="entry name" value="zf-CCCH"/>
    <property type="match status" value="1"/>
</dbReference>
<dbReference type="InterPro" id="IPR000571">
    <property type="entry name" value="Znf_CCCH"/>
</dbReference>
<dbReference type="Pfam" id="PF13087">
    <property type="entry name" value="AAA_12"/>
    <property type="match status" value="2"/>
</dbReference>
<comment type="caution">
    <text evidence="6">The sequence shown here is derived from an EMBL/GenBank/DDBJ whole genome shotgun (WGS) entry which is preliminary data.</text>
</comment>
<dbReference type="PANTHER" id="PTHR10887:SF341">
    <property type="entry name" value="NFX1-TYPE ZINC FINGER-CONTAINING PROTEIN 1"/>
    <property type="match status" value="1"/>
</dbReference>
<evidence type="ECO:0000256" key="1">
    <source>
        <dbReference type="PROSITE-ProRule" id="PRU00723"/>
    </source>
</evidence>
<dbReference type="GO" id="GO:0003950">
    <property type="term" value="F:NAD+ poly-ADP-ribosyltransferase activity"/>
    <property type="evidence" value="ECO:0007669"/>
    <property type="project" value="InterPro"/>
</dbReference>
<evidence type="ECO:0000259" key="5">
    <source>
        <dbReference type="PROSITE" id="PS51059"/>
    </source>
</evidence>
<feature type="zinc finger region" description="C3H1-type" evidence="1">
    <location>
        <begin position="409"/>
        <end position="437"/>
    </location>
</feature>
<dbReference type="Gene3D" id="3.40.50.300">
    <property type="entry name" value="P-loop containing nucleotide triphosphate hydrolases"/>
    <property type="match status" value="3"/>
</dbReference>
<dbReference type="InterPro" id="IPR047187">
    <property type="entry name" value="SF1_C_Upf1"/>
</dbReference>
<dbReference type="InterPro" id="IPR041677">
    <property type="entry name" value="DNA2/NAM7_AAA_11"/>
</dbReference>
<dbReference type="CDD" id="cd06008">
    <property type="entry name" value="NF-X1-zinc-finger"/>
    <property type="match status" value="1"/>
</dbReference>
<dbReference type="Pfam" id="PF00644">
    <property type="entry name" value="PARP"/>
    <property type="match status" value="2"/>
</dbReference>
<dbReference type="GO" id="GO:0031380">
    <property type="term" value="C:nuclear RNA-directed RNA polymerase complex"/>
    <property type="evidence" value="ECO:0007669"/>
    <property type="project" value="TreeGrafter"/>
</dbReference>
<feature type="domain" description="PARP catalytic" evidence="5">
    <location>
        <begin position="1865"/>
        <end position="2097"/>
    </location>
</feature>
<dbReference type="InterPro" id="IPR045055">
    <property type="entry name" value="DNA2/NAM7-like"/>
</dbReference>
<feature type="region of interest" description="Disordered" evidence="3">
    <location>
        <begin position="339"/>
        <end position="405"/>
    </location>
</feature>
<feature type="coiled-coil region" evidence="2">
    <location>
        <begin position="1835"/>
        <end position="1870"/>
    </location>
</feature>
<dbReference type="InterPro" id="IPR027417">
    <property type="entry name" value="P-loop_NTPase"/>
</dbReference>
<keyword evidence="1" id="KW-0862">Zinc</keyword>
<protein>
    <submittedName>
        <fullName evidence="6">Nfx1-type zinc finger-containing protein 1</fullName>
    </submittedName>
</protein>
<feature type="region of interest" description="Disordered" evidence="3">
    <location>
        <begin position="1191"/>
        <end position="1216"/>
    </location>
</feature>